<keyword evidence="2 6" id="KW-0732">Signal</keyword>
<feature type="transmembrane region" description="Helical" evidence="5">
    <location>
        <begin position="137"/>
        <end position="158"/>
    </location>
</feature>
<feature type="domain" description="G5" evidence="7">
    <location>
        <begin position="337"/>
        <end position="417"/>
    </location>
</feature>
<dbReference type="GO" id="GO:0016020">
    <property type="term" value="C:membrane"/>
    <property type="evidence" value="ECO:0007669"/>
    <property type="project" value="InterPro"/>
</dbReference>
<keyword evidence="1" id="KW-0645">Protease</keyword>
<feature type="domain" description="G5" evidence="7">
    <location>
        <begin position="237"/>
        <end position="317"/>
    </location>
</feature>
<gene>
    <name evidence="8" type="ORF">PW252_07050</name>
</gene>
<proteinExistence type="predicted"/>
<dbReference type="Pfam" id="PF07501">
    <property type="entry name" value="G5"/>
    <property type="match status" value="7"/>
</dbReference>
<feature type="transmembrane region" description="Helical" evidence="5">
    <location>
        <begin position="112"/>
        <end position="130"/>
    </location>
</feature>
<dbReference type="KEGG" id="sins:PW252_07050"/>
<dbReference type="PROSITE" id="PS51109">
    <property type="entry name" value="G5"/>
    <property type="match status" value="7"/>
</dbReference>
<dbReference type="RefSeq" id="WP_248048890.1">
    <property type="nucleotide sequence ID" value="NZ_CP118735.1"/>
</dbReference>
<dbReference type="InterPro" id="IPR005877">
    <property type="entry name" value="YSIRK_signal_dom"/>
</dbReference>
<evidence type="ECO:0000256" key="5">
    <source>
        <dbReference type="SAM" id="Phobius"/>
    </source>
</evidence>
<feature type="signal peptide" evidence="6">
    <location>
        <begin position="1"/>
        <end position="32"/>
    </location>
</feature>
<evidence type="ECO:0000256" key="6">
    <source>
        <dbReference type="SAM" id="SignalP"/>
    </source>
</evidence>
<accession>A0AA96VI91</accession>
<dbReference type="Gene3D" id="2.20.230.10">
    <property type="entry name" value="Resuscitation-promoting factor rpfb"/>
    <property type="match status" value="7"/>
</dbReference>
<evidence type="ECO:0000259" key="7">
    <source>
        <dbReference type="PROSITE" id="PS51109"/>
    </source>
</evidence>
<evidence type="ECO:0000256" key="1">
    <source>
        <dbReference type="ARBA" id="ARBA00022670"/>
    </source>
</evidence>
<dbReference type="InterPro" id="IPR011505">
    <property type="entry name" value="Peptidase_M26_C_dom"/>
</dbReference>
<evidence type="ECO:0000256" key="4">
    <source>
        <dbReference type="SAM" id="MobiDB-lite"/>
    </source>
</evidence>
<feature type="domain" description="G5" evidence="7">
    <location>
        <begin position="674"/>
        <end position="756"/>
    </location>
</feature>
<dbReference type="GO" id="GO:0004222">
    <property type="term" value="F:metalloendopeptidase activity"/>
    <property type="evidence" value="ECO:0007669"/>
    <property type="project" value="InterPro"/>
</dbReference>
<feature type="region of interest" description="Disordered" evidence="4">
    <location>
        <begin position="200"/>
        <end position="231"/>
    </location>
</feature>
<dbReference type="EMBL" id="CP118735">
    <property type="protein sequence ID" value="WNY50332.1"/>
    <property type="molecule type" value="Genomic_DNA"/>
</dbReference>
<feature type="domain" description="G5" evidence="7">
    <location>
        <begin position="596"/>
        <end position="677"/>
    </location>
</feature>
<keyword evidence="5" id="KW-0812">Transmembrane</keyword>
<dbReference type="GO" id="GO:0005576">
    <property type="term" value="C:extracellular region"/>
    <property type="evidence" value="ECO:0007669"/>
    <property type="project" value="InterPro"/>
</dbReference>
<keyword evidence="3" id="KW-0378">Hydrolase</keyword>
<dbReference type="Pfam" id="PF07580">
    <property type="entry name" value="Peptidase_M26_C"/>
    <property type="match status" value="1"/>
</dbReference>
<keyword evidence="5" id="KW-0472">Membrane</keyword>
<feature type="chain" id="PRO_5041733276" evidence="6">
    <location>
        <begin position="33"/>
        <end position="2201"/>
    </location>
</feature>
<dbReference type="NCBIfam" id="TIGR01168">
    <property type="entry name" value="YSIRK_signal"/>
    <property type="match status" value="1"/>
</dbReference>
<evidence type="ECO:0000256" key="3">
    <source>
        <dbReference type="ARBA" id="ARBA00022801"/>
    </source>
</evidence>
<dbReference type="GO" id="GO:0006508">
    <property type="term" value="P:proteolysis"/>
    <property type="evidence" value="ECO:0007669"/>
    <property type="project" value="UniProtKB-KW"/>
</dbReference>
<protein>
    <submittedName>
        <fullName evidence="8">ZmpA/ZmpB/ZmpC family metallo-endopeptidase</fullName>
    </submittedName>
</protein>
<dbReference type="NCBIfam" id="TIGR01167">
    <property type="entry name" value="LPXTG_anchor"/>
    <property type="match status" value="1"/>
</dbReference>
<dbReference type="GO" id="GO:0008270">
    <property type="term" value="F:zinc ion binding"/>
    <property type="evidence" value="ECO:0007669"/>
    <property type="project" value="InterPro"/>
</dbReference>
<name>A0AA96VI91_9STRE</name>
<keyword evidence="5" id="KW-1133">Transmembrane helix</keyword>
<reference evidence="8" key="1">
    <citation type="submission" date="2023-02" db="EMBL/GenBank/DDBJ databases">
        <title>Streptococcus sp. Genome Sequencing and Assembly.</title>
        <authorList>
            <person name="Shore S.M."/>
            <person name="Nicholson T.L."/>
        </authorList>
    </citation>
    <scope>NUCLEOTIDE SEQUENCE</scope>
    <source>
        <strain evidence="8">29887</strain>
    </source>
</reference>
<feature type="domain" description="G5" evidence="7">
    <location>
        <begin position="513"/>
        <end position="593"/>
    </location>
</feature>
<dbReference type="InterPro" id="IPR011098">
    <property type="entry name" value="G5_dom"/>
</dbReference>
<feature type="compositionally biased region" description="Basic and acidic residues" evidence="4">
    <location>
        <begin position="200"/>
        <end position="219"/>
    </location>
</feature>
<dbReference type="InterPro" id="IPR008006">
    <property type="entry name" value="Peptidase_M26_N_dom"/>
</dbReference>
<dbReference type="SMART" id="SM01208">
    <property type="entry name" value="G5"/>
    <property type="match status" value="7"/>
</dbReference>
<dbReference type="Gene3D" id="2.160.20.110">
    <property type="match status" value="1"/>
</dbReference>
<dbReference type="Pfam" id="PF04650">
    <property type="entry name" value="YSIRK_signal"/>
    <property type="match status" value="1"/>
</dbReference>
<evidence type="ECO:0000256" key="2">
    <source>
        <dbReference type="ARBA" id="ARBA00022729"/>
    </source>
</evidence>
<dbReference type="Pfam" id="PF05342">
    <property type="entry name" value="Peptidase_M26_N"/>
    <property type="match status" value="1"/>
</dbReference>
<sequence length="2201" mass="241559">MKKHFNEKEERFSLRKLSVGLVSATVASLFFAASVAAAPAVSAQSINYTYVTEQELTEAEKELIIRDLPGLAQATDANYYLVYRPVGASKSSTVVSTNSRSEILPKTGVMETGAMALAGISLLVLAIKIGKKGKKELAGVILLAATGASFLAPTSSALTSHILAQFNHAVERSAGQALPEPAEIEGYVYVGYFKDSRAEEKLSTEAQKTPEKETVKDTTEETVTEVPNTAPSHQLPTIEISEKIITKSEVIAFDTQTVENPALAEGTEKVIQEGQNGERTITIKQTFADGQLLKEEEVSSEISKTVTPKIIEIGTKKAEATIVTEVPQTAPTHELPAVAITEEVSSHTETISFETEEVYDDTLPEGTRQTVQAGQAGQKTFEVKKTFADGLLIKAEVLSETVSQAPVNQVVKIGTKPITTLPDTAPTHEVPAVVLTEDMITNTEAIPFETQVIYDDSLPEGTRNVEQVGKAGVQTTVIKNFYADGVLLKSEQVSSSVTSLPVTEIVRLGTKKADVVTTETEQDTKVLPFEISYQDDATLPVGEEKIVTAGQNGLATITTTYTVINGVRQANPTVTELVTTQPVAQVVARGTKPASPTPVEGTEAVKETVEIPFETKVSESADLYVGEEKVVTEGKNGSKNITTTYVTIDGVRQPNPTVTEKVTEEPTAKEVLKGTKPIEGTETDKETVAIAFKTKVSESADLYTDEEKVVVEGKDGSKEITTTYQTIKGVRQPNPTVTEKVLVEPTTKEVLKGTKPIEGTEEDKETVDIPFETEYIDAPTLLVGKTKVVTKGVNGSKTVTTTYQTIKGVRQENPTVTEEITKEPVKQVIARGTKVEKVPQVIITDLVENDDAKSATVSYKLTDETANFLRAVALLYDNTGALVQEQAITDPNGQLTLENLDFYTDYTVKTKIFYTMAEQEQSSEQETILDSMRQFDLVYKKIEIKDIDAVTVYRRKNGSYIGQEFLEDLPTSTDELFIKVTSDRFKEVYLPVSSVEETSLDGKTVFKLVSSFDELVQDKNAQYLPNREFYIPKMVTDTNTYTSFKALIDAMKANSKGTFKLGAHLDANEVPVGDVASYVQNFSGSLDGVNDGYAFSINNLKAPLFFNLSGTVQNLDIKNANLSTSTTNPLATLSVNANGAKVTNVAVEANLKGPHNVSGLIQSATNTTIKDVSFKGSIETTGTGASLTGGILGNGVLSSVGNAKVDATITIPGNNSQFAGGIVGRTMLAYDVPGSVYNSYATGSIVTTGSEATIGGIAGSNQVAGPLAAHVGSLTNVVNSMTGPSSLVGLVVNATGKIKDAASTVGDTLANVATISQGDATAKVQAMGIQATLEDSKPLNLNPYSVNYLTLDKAQADHETAYYNMEKILPFYNKELLVYYGNKIATDDKLNRVRLLDVVPMKDTAFIADVHTEKANINKIMLHYADGTVDYKSVSYKEDFKNNHVVEYTIAGTDLIYTPESFLNDRSSLVNDLVSSLSTVVLDSEAMKAVVNYPTKLDANRQTGTAKDFYFGESFDQVKANLESNVRKILVASLNGQGQASEAYIKEKITDNKEAFLLGLTYLNRWYDINYGDVNTKELTIFEPDFFGNDAASALDMILAIGNGGYEVLRAHNNVSTYSSIIGKQNNKASLFDMVEAYRKLFLPNLSDNDWFKQTTKAYIVESKSQVAEAAAKQESAEKHSKYALAVYDKITNPAWEYRQMLLPLLTLPQEDIFIISNMNTLAVGSYEHYVDDYKDPAKRDSVRQLVDKAAEMQRDNADFWYKILDEENRDKLFRTVLNNEGFLMNGPDGQKVYRNLLADVDAIQDYYGPINKWYAEGGTKTAYANGKETFYVLYNMLDNYGTTLYTHEMVHNQDGSTYLKGYGRRMGQGMEVYADGLLQNVSSVDRTILGFNAVFNSDAANRVHVGDPTARFNSEADFNQYFHNQFDVLYLLDYIEGMTVLEKPNTVKKDWFLKLENYYIQENGKDTHAGNRMTPLTEEDATKLTTFDDLINGSIIDRYGYQSAKYDQNLQRNGYYSVPMFAGNYSALSNPNGSPGDFMFRRMAFELIAAKGYTDGFIPYASNQLSDYAMSQNSITYDTWNKKNTGLITDKHVFDQVFNGQYASWEEFKKAMFMERVDKAQAGKLKPFTIQYELGVANSTKEVSIASYDDLQRLIREAIDADIQNKSYGSDKSRLSTLKIKIYQALMNSTNDFRTSIFNP</sequence>
<evidence type="ECO:0000313" key="8">
    <source>
        <dbReference type="EMBL" id="WNY50332.1"/>
    </source>
</evidence>
<feature type="domain" description="G5" evidence="7">
    <location>
        <begin position="754"/>
        <end position="835"/>
    </location>
</feature>
<organism evidence="8">
    <name type="scientific">Streptococcus iners</name>
    <dbReference type="NCBI Taxonomy" id="3028084"/>
    <lineage>
        <taxon>Bacteria</taxon>
        <taxon>Bacillati</taxon>
        <taxon>Bacillota</taxon>
        <taxon>Bacilli</taxon>
        <taxon>Lactobacillales</taxon>
        <taxon>Streptococcaceae</taxon>
        <taxon>Streptococcus</taxon>
    </lineage>
</organism>
<feature type="domain" description="G5" evidence="7">
    <location>
        <begin position="432"/>
        <end position="512"/>
    </location>
</feature>